<evidence type="ECO:0000256" key="4">
    <source>
        <dbReference type="ARBA" id="ARBA00023163"/>
    </source>
</evidence>
<dbReference type="GO" id="GO:0030435">
    <property type="term" value="P:sporulation resulting in formation of a cellular spore"/>
    <property type="evidence" value="ECO:0007669"/>
    <property type="project" value="UniProtKB-KW"/>
</dbReference>
<keyword evidence="9" id="KW-1185">Reference proteome</keyword>
<evidence type="ECO:0000313" key="8">
    <source>
        <dbReference type="EMBL" id="KAG0143971.1"/>
    </source>
</evidence>
<protein>
    <recommendedName>
        <fullName evidence="7">Velvet domain-containing protein</fullName>
    </recommendedName>
</protein>
<dbReference type="Gene3D" id="2.60.40.3960">
    <property type="entry name" value="Velvet domain"/>
    <property type="match status" value="1"/>
</dbReference>
<dbReference type="InterPro" id="IPR038491">
    <property type="entry name" value="Velvet_dom_sf"/>
</dbReference>
<dbReference type="GO" id="GO:0005634">
    <property type="term" value="C:nucleus"/>
    <property type="evidence" value="ECO:0007669"/>
    <property type="project" value="UniProtKB-SubCell"/>
</dbReference>
<evidence type="ECO:0000259" key="7">
    <source>
        <dbReference type="PROSITE" id="PS51821"/>
    </source>
</evidence>
<keyword evidence="3" id="KW-0805">Transcription regulation</keyword>
<feature type="compositionally biased region" description="Polar residues" evidence="6">
    <location>
        <begin position="472"/>
        <end position="489"/>
    </location>
</feature>
<evidence type="ECO:0000256" key="6">
    <source>
        <dbReference type="SAM" id="MobiDB-lite"/>
    </source>
</evidence>
<evidence type="ECO:0000256" key="3">
    <source>
        <dbReference type="ARBA" id="ARBA00023015"/>
    </source>
</evidence>
<name>A0A9P6NI14_9BASI</name>
<feature type="compositionally biased region" description="Basic and acidic residues" evidence="6">
    <location>
        <begin position="359"/>
        <end position="372"/>
    </location>
</feature>
<evidence type="ECO:0000313" key="9">
    <source>
        <dbReference type="Proteomes" id="UP000886653"/>
    </source>
</evidence>
<accession>A0A9P6NI14</accession>
<dbReference type="Pfam" id="PF11754">
    <property type="entry name" value="Velvet"/>
    <property type="match status" value="1"/>
</dbReference>
<gene>
    <name evidence="8" type="ORF">CROQUDRAFT_660487</name>
</gene>
<evidence type="ECO:0000256" key="2">
    <source>
        <dbReference type="ARBA" id="ARBA00022969"/>
    </source>
</evidence>
<dbReference type="EMBL" id="MU167305">
    <property type="protein sequence ID" value="KAG0143971.1"/>
    <property type="molecule type" value="Genomic_DNA"/>
</dbReference>
<feature type="compositionally biased region" description="Polar residues" evidence="6">
    <location>
        <begin position="30"/>
        <end position="61"/>
    </location>
</feature>
<comment type="subcellular location">
    <subcellularLocation>
        <location evidence="1">Nucleus</location>
    </subcellularLocation>
</comment>
<dbReference type="OrthoDB" id="5599552at2759"/>
<feature type="compositionally biased region" description="Polar residues" evidence="6">
    <location>
        <begin position="377"/>
        <end position="405"/>
    </location>
</feature>
<evidence type="ECO:0000256" key="5">
    <source>
        <dbReference type="ARBA" id="ARBA00023242"/>
    </source>
</evidence>
<feature type="region of interest" description="Disordered" evidence="6">
    <location>
        <begin position="1"/>
        <end position="61"/>
    </location>
</feature>
<dbReference type="PANTHER" id="PTHR33572">
    <property type="entry name" value="SPORE DEVELOPMENT REGULATOR VOSA"/>
    <property type="match status" value="1"/>
</dbReference>
<dbReference type="InterPro" id="IPR037525">
    <property type="entry name" value="Velvet_dom"/>
</dbReference>
<dbReference type="PANTHER" id="PTHR33572:SF18">
    <property type="entry name" value="SPORE DEVELOPMENT REGULATOR VOSA"/>
    <property type="match status" value="1"/>
</dbReference>
<comment type="caution">
    <text evidence="8">The sequence shown here is derived from an EMBL/GenBank/DDBJ whole genome shotgun (WGS) entry which is preliminary data.</text>
</comment>
<sequence length="550" mass="60505">MNRSTTPNSSVPSVSTSAHSSTLKYPPTNRPSNVARLSNTDNSGPSQYQFVLDSKPSQSHPPYQLIVRQQPSSARICSFKDKIDRRPLDPPPIIEIQSPGHEPTLKLNFDPDAGHDGCLLTSELHINSNLCLIAHLVTVDTHEEVRSESGAPCTAGTIVQSPHRLRDLSGRFAVFFAFPDISIRLEGTYRLEFQLYSVSVAGRASGPLVKVFTTPFRVMPPKFFPGMASSSELTRHLAEQGFKLRVRKKTRTIINRKKVKRQAECDPINPVLGSLDSPELHQPPSSVCKRKRAPRNMSSFDEPLLGTSRSEIGVSPLQNPSSFPATPAQKGWQASLSRESDTRLPPLHHVQTGWAQSQDRPKMEMCLDDSHQYPHSRPTTSVSCRPKSMSSSDQHVIAPASSSTLCRRPPRPYHDPSSPYGEPSWDSSSHPPEPRQIMYDHQRPKELPRPASLLASRPYPSTAITPPPSSTNKSSVGPLTNSPASSQSLAPIPPSDYSDRSSGACRLPSSSDMLALAYLSGERPIKTLGREGLMRVGSKDIPDVWDKMAF</sequence>
<dbReference type="Proteomes" id="UP000886653">
    <property type="component" value="Unassembled WGS sequence"/>
</dbReference>
<reference evidence="8" key="1">
    <citation type="submission" date="2013-11" db="EMBL/GenBank/DDBJ databases">
        <title>Genome sequence of the fusiform rust pathogen reveals effectors for host alternation and coevolution with pine.</title>
        <authorList>
            <consortium name="DOE Joint Genome Institute"/>
            <person name="Smith K."/>
            <person name="Pendleton A."/>
            <person name="Kubisiak T."/>
            <person name="Anderson C."/>
            <person name="Salamov A."/>
            <person name="Aerts A."/>
            <person name="Riley R."/>
            <person name="Clum A."/>
            <person name="Lindquist E."/>
            <person name="Ence D."/>
            <person name="Campbell M."/>
            <person name="Kronenberg Z."/>
            <person name="Feau N."/>
            <person name="Dhillon B."/>
            <person name="Hamelin R."/>
            <person name="Burleigh J."/>
            <person name="Smith J."/>
            <person name="Yandell M."/>
            <person name="Nelson C."/>
            <person name="Grigoriev I."/>
            <person name="Davis J."/>
        </authorList>
    </citation>
    <scope>NUCLEOTIDE SEQUENCE</scope>
    <source>
        <strain evidence="8">G11</strain>
    </source>
</reference>
<keyword evidence="4" id="KW-0804">Transcription</keyword>
<feature type="domain" description="Velvet" evidence="7">
    <location>
        <begin position="58"/>
        <end position="247"/>
    </location>
</feature>
<evidence type="ECO:0000256" key="1">
    <source>
        <dbReference type="ARBA" id="ARBA00004123"/>
    </source>
</evidence>
<dbReference type="InterPro" id="IPR021740">
    <property type="entry name" value="Velvet"/>
</dbReference>
<feature type="region of interest" description="Disordered" evidence="6">
    <location>
        <begin position="451"/>
        <end position="505"/>
    </location>
</feature>
<proteinExistence type="predicted"/>
<keyword evidence="2" id="KW-0749">Sporulation</keyword>
<feature type="compositionally biased region" description="Low complexity" evidence="6">
    <location>
        <begin position="1"/>
        <end position="22"/>
    </location>
</feature>
<dbReference type="AlphaFoldDB" id="A0A9P6NI14"/>
<dbReference type="PROSITE" id="PS51821">
    <property type="entry name" value="VELVET"/>
    <property type="match status" value="1"/>
</dbReference>
<feature type="region of interest" description="Disordered" evidence="6">
    <location>
        <begin position="268"/>
        <end position="437"/>
    </location>
</feature>
<organism evidence="8 9">
    <name type="scientific">Cronartium quercuum f. sp. fusiforme G11</name>
    <dbReference type="NCBI Taxonomy" id="708437"/>
    <lineage>
        <taxon>Eukaryota</taxon>
        <taxon>Fungi</taxon>
        <taxon>Dikarya</taxon>
        <taxon>Basidiomycota</taxon>
        <taxon>Pucciniomycotina</taxon>
        <taxon>Pucciniomycetes</taxon>
        <taxon>Pucciniales</taxon>
        <taxon>Coleosporiaceae</taxon>
        <taxon>Cronartium</taxon>
    </lineage>
</organism>
<keyword evidence="5" id="KW-0539">Nucleus</keyword>